<dbReference type="Proteomes" id="UP000001542">
    <property type="component" value="Unassembled WGS sequence"/>
</dbReference>
<proteinExistence type="predicted"/>
<dbReference type="VEuPathDB" id="TrichDB:TVAG_544190"/>
<evidence type="ECO:0000313" key="1">
    <source>
        <dbReference type="EMBL" id="EAX85974.1"/>
    </source>
</evidence>
<dbReference type="RefSeq" id="XP_001298904.1">
    <property type="nucleotide sequence ID" value="XM_001298903.1"/>
</dbReference>
<evidence type="ECO:0000313" key="2">
    <source>
        <dbReference type="Proteomes" id="UP000001542"/>
    </source>
</evidence>
<keyword evidence="2" id="KW-1185">Reference proteome</keyword>
<dbReference type="AlphaFoldDB" id="A2GA43"/>
<sequence length="148" mass="16506">MRLKNLLASRNDHGLDFNNSDSLICIIKSVVYPRYSINSLFISKIISLRMFFKSSFPINGYSSITIFDVKSVGNFFLPIIEMSFWHPMKKYLGETVTVSSLFGNSISSPSFGSMAILSDLRTLDSARFNSSATNMPPTLIASVRGPLF</sequence>
<reference evidence="1" key="2">
    <citation type="journal article" date="2007" name="Science">
        <title>Draft genome sequence of the sexually transmitted pathogen Trichomonas vaginalis.</title>
        <authorList>
            <person name="Carlton J.M."/>
            <person name="Hirt R.P."/>
            <person name="Silva J.C."/>
            <person name="Delcher A.L."/>
            <person name="Schatz M."/>
            <person name="Zhao Q."/>
            <person name="Wortman J.R."/>
            <person name="Bidwell S.L."/>
            <person name="Alsmark U.C.M."/>
            <person name="Besteiro S."/>
            <person name="Sicheritz-Ponten T."/>
            <person name="Noel C.J."/>
            <person name="Dacks J.B."/>
            <person name="Foster P.G."/>
            <person name="Simillion C."/>
            <person name="Van de Peer Y."/>
            <person name="Miranda-Saavedra D."/>
            <person name="Barton G.J."/>
            <person name="Westrop G.D."/>
            <person name="Mueller S."/>
            <person name="Dessi D."/>
            <person name="Fiori P.L."/>
            <person name="Ren Q."/>
            <person name="Paulsen I."/>
            <person name="Zhang H."/>
            <person name="Bastida-Corcuera F.D."/>
            <person name="Simoes-Barbosa A."/>
            <person name="Brown M.T."/>
            <person name="Hayes R.D."/>
            <person name="Mukherjee M."/>
            <person name="Okumura C.Y."/>
            <person name="Schneider R."/>
            <person name="Smith A.J."/>
            <person name="Vanacova S."/>
            <person name="Villalvazo M."/>
            <person name="Haas B.J."/>
            <person name="Pertea M."/>
            <person name="Feldblyum T.V."/>
            <person name="Utterback T.R."/>
            <person name="Shu C.L."/>
            <person name="Osoegawa K."/>
            <person name="de Jong P.J."/>
            <person name="Hrdy I."/>
            <person name="Horvathova L."/>
            <person name="Zubacova Z."/>
            <person name="Dolezal P."/>
            <person name="Malik S.B."/>
            <person name="Logsdon J.M. Jr."/>
            <person name="Henze K."/>
            <person name="Gupta A."/>
            <person name="Wang C.C."/>
            <person name="Dunne R.L."/>
            <person name="Upcroft J.A."/>
            <person name="Upcroft P."/>
            <person name="White O."/>
            <person name="Salzberg S.L."/>
            <person name="Tang P."/>
            <person name="Chiu C.-H."/>
            <person name="Lee Y.-S."/>
            <person name="Embley T.M."/>
            <person name="Coombs G.H."/>
            <person name="Mottram J.C."/>
            <person name="Tachezy J."/>
            <person name="Fraser-Liggett C.M."/>
            <person name="Johnson P.J."/>
        </authorList>
    </citation>
    <scope>NUCLEOTIDE SEQUENCE [LARGE SCALE GENOMIC DNA]</scope>
    <source>
        <strain evidence="1">G3</strain>
    </source>
</reference>
<protein>
    <submittedName>
        <fullName evidence="1">Uncharacterized protein</fullName>
    </submittedName>
</protein>
<dbReference type="KEGG" id="tva:4743618"/>
<reference evidence="1" key="1">
    <citation type="submission" date="2006-10" db="EMBL/GenBank/DDBJ databases">
        <authorList>
            <person name="Amadeo P."/>
            <person name="Zhao Q."/>
            <person name="Wortman J."/>
            <person name="Fraser-Liggett C."/>
            <person name="Carlton J."/>
        </authorList>
    </citation>
    <scope>NUCLEOTIDE SEQUENCE</scope>
    <source>
        <strain evidence="1">G3</strain>
    </source>
</reference>
<gene>
    <name evidence="1" type="ORF">TVAG_544190</name>
</gene>
<dbReference type="VEuPathDB" id="TrichDB:TVAGG3_0496310"/>
<dbReference type="EMBL" id="DS114774">
    <property type="protein sequence ID" value="EAX85974.1"/>
    <property type="molecule type" value="Genomic_DNA"/>
</dbReference>
<name>A2GA43_TRIV3</name>
<accession>A2GA43</accession>
<dbReference type="InParanoid" id="A2GA43"/>
<organism evidence="1 2">
    <name type="scientific">Trichomonas vaginalis (strain ATCC PRA-98 / G3)</name>
    <dbReference type="NCBI Taxonomy" id="412133"/>
    <lineage>
        <taxon>Eukaryota</taxon>
        <taxon>Metamonada</taxon>
        <taxon>Parabasalia</taxon>
        <taxon>Trichomonadida</taxon>
        <taxon>Trichomonadidae</taxon>
        <taxon>Trichomonas</taxon>
    </lineage>
</organism>